<feature type="chain" id="PRO_5031312116" evidence="1">
    <location>
        <begin position="23"/>
        <end position="187"/>
    </location>
</feature>
<proteinExistence type="predicted"/>
<reference evidence="2 3" key="1">
    <citation type="submission" date="2019-12" db="EMBL/GenBank/DDBJ databases">
        <authorList>
            <person name="Li C."/>
            <person name="Zhao J."/>
        </authorList>
    </citation>
    <scope>NUCLEOTIDE SEQUENCE [LARGE SCALE GENOMIC DNA]</scope>
    <source>
        <strain evidence="2 3">NEAU-DD11</strain>
    </source>
</reference>
<name>A0A7X3K7Z1_9BURK</name>
<comment type="caution">
    <text evidence="2">The sequence shown here is derived from an EMBL/GenBank/DDBJ whole genome shotgun (WGS) entry which is preliminary data.</text>
</comment>
<feature type="signal peptide" evidence="1">
    <location>
        <begin position="1"/>
        <end position="22"/>
    </location>
</feature>
<organism evidence="2 3">
    <name type="scientific">Massilia cellulosiltytica</name>
    <dbReference type="NCBI Taxonomy" id="2683234"/>
    <lineage>
        <taxon>Bacteria</taxon>
        <taxon>Pseudomonadati</taxon>
        <taxon>Pseudomonadota</taxon>
        <taxon>Betaproteobacteria</taxon>
        <taxon>Burkholderiales</taxon>
        <taxon>Oxalobacteraceae</taxon>
        <taxon>Telluria group</taxon>
        <taxon>Massilia</taxon>
    </lineage>
</organism>
<gene>
    <name evidence="2" type="ORF">GPY61_13665</name>
</gene>
<evidence type="ECO:0000313" key="3">
    <source>
        <dbReference type="Proteomes" id="UP000443353"/>
    </source>
</evidence>
<evidence type="ECO:0000313" key="2">
    <source>
        <dbReference type="EMBL" id="MVW60977.1"/>
    </source>
</evidence>
<keyword evidence="3" id="KW-1185">Reference proteome</keyword>
<keyword evidence="1" id="KW-0732">Signal</keyword>
<protein>
    <submittedName>
        <fullName evidence="2">PEP-CTERM sorting domain-containing protein</fullName>
    </submittedName>
</protein>
<accession>A0A7X3K7Z1</accession>
<dbReference type="NCBIfam" id="TIGR02595">
    <property type="entry name" value="PEP_CTERM"/>
    <property type="match status" value="1"/>
</dbReference>
<dbReference type="AlphaFoldDB" id="A0A7X3K7Z1"/>
<sequence length="187" mass="19199">MKTTTILETLVLAALASGQAQAAPLSLQDAHITATYNGSAADVLGLDHLFAQEPGCNTSTLDPTDSGVEFLTADFLFGFDFAKDGTLTIYENMPVPTGDYKLTFDFGATLPAAITRFTLLDGSAVDGVPGLSVVDGHTIAVDLGGLAWHGDYGSITAQIGAADVPEPAVPALLLAGAAGLAFSRRRA</sequence>
<dbReference type="InterPro" id="IPR013424">
    <property type="entry name" value="Ice-binding_C"/>
</dbReference>
<dbReference type="Proteomes" id="UP000443353">
    <property type="component" value="Unassembled WGS sequence"/>
</dbReference>
<dbReference type="EMBL" id="WSES01000004">
    <property type="protein sequence ID" value="MVW60977.1"/>
    <property type="molecule type" value="Genomic_DNA"/>
</dbReference>
<evidence type="ECO:0000256" key="1">
    <source>
        <dbReference type="SAM" id="SignalP"/>
    </source>
</evidence>